<name>A0ACC1HG35_9FUNG</name>
<proteinExistence type="predicted"/>
<evidence type="ECO:0000313" key="2">
    <source>
        <dbReference type="Proteomes" id="UP001145114"/>
    </source>
</evidence>
<accession>A0ACC1HG35</accession>
<dbReference type="Proteomes" id="UP001145114">
    <property type="component" value="Unassembled WGS sequence"/>
</dbReference>
<gene>
    <name evidence="1" type="primary">ERG1</name>
    <name evidence="1" type="ORF">EV182_005518</name>
</gene>
<feature type="non-terminal residue" evidence="1">
    <location>
        <position position="1"/>
    </location>
</feature>
<organism evidence="1 2">
    <name type="scientific">Spiromyces aspiralis</name>
    <dbReference type="NCBI Taxonomy" id="68401"/>
    <lineage>
        <taxon>Eukaryota</taxon>
        <taxon>Fungi</taxon>
        <taxon>Fungi incertae sedis</taxon>
        <taxon>Zoopagomycota</taxon>
        <taxon>Kickxellomycotina</taxon>
        <taxon>Kickxellomycetes</taxon>
        <taxon>Kickxellales</taxon>
        <taxon>Kickxellaceae</taxon>
        <taxon>Spiromyces</taxon>
    </lineage>
</organism>
<dbReference type="EMBL" id="JAMZIH010007137">
    <property type="protein sequence ID" value="KAJ1673294.1"/>
    <property type="molecule type" value="Genomic_DNA"/>
</dbReference>
<dbReference type="EC" id="1.14.14.17" evidence="1"/>
<evidence type="ECO:0000313" key="1">
    <source>
        <dbReference type="EMBL" id="KAJ1673294.1"/>
    </source>
</evidence>
<protein>
    <submittedName>
        <fullName evidence="1">Squalene epoxidase</fullName>
        <ecNumber evidence="1">1.14.14.17</ecNumber>
    </submittedName>
</protein>
<sequence>TAPWSEYYNKRRAIVSLQSTADRERILNSEYDVIVVGAGPVGAGLAFGLTRHDYRVLLVEQSWSEPDRIVGELMQPAGYQALCRLGLSDVFRGIGAVEAHGHFVEYKGNGVEIPYNVNAKTGRRFRGVSFHHGRFLQNLRGACQANSLITCLEARVVDLVRDPVSGRVLGVKVGAAGKPGGSVLSDEDQLRVRQGDLPANEDEGEGDTEMMVLASVTCVCDGIFSRLRKLHCTISPDLRSHFVGFVIDHTQLSPRDPSALESGQVDEVFRTNPLPLPQHGHVLLSGRAPVLMYQMSNTETRVLVDIPGVRLPKESTGELRGYLEKIAETIPDWSIDGRPNLRDAYLTALRSTKRIRAIANSFLPPERMRVPGVIFIGDAMNQRHPLTGGGMTAGLWDAVHVCDLLAPSRIPDLRDADRVLKAMTELHWRRKPRTMVINILAMALYTLFAAETEVLESLRAGCFQYFLRGGDCVDHPSGLLSGLL</sequence>
<comment type="caution">
    <text evidence="1">The sequence shown here is derived from an EMBL/GenBank/DDBJ whole genome shotgun (WGS) entry which is preliminary data.</text>
</comment>
<keyword evidence="1" id="KW-0560">Oxidoreductase</keyword>
<reference evidence="1" key="1">
    <citation type="submission" date="2022-06" db="EMBL/GenBank/DDBJ databases">
        <title>Phylogenomic reconstructions and comparative analyses of Kickxellomycotina fungi.</title>
        <authorList>
            <person name="Reynolds N.K."/>
            <person name="Stajich J.E."/>
            <person name="Barry K."/>
            <person name="Grigoriev I.V."/>
            <person name="Crous P."/>
            <person name="Smith M.E."/>
        </authorList>
    </citation>
    <scope>NUCLEOTIDE SEQUENCE</scope>
    <source>
        <strain evidence="1">RSA 2271</strain>
    </source>
</reference>
<keyword evidence="2" id="KW-1185">Reference proteome</keyword>
<feature type="non-terminal residue" evidence="1">
    <location>
        <position position="484"/>
    </location>
</feature>